<evidence type="ECO:0000256" key="1">
    <source>
        <dbReference type="ARBA" id="ARBA00004245"/>
    </source>
</evidence>
<dbReference type="GO" id="GO:0051321">
    <property type="term" value="P:meiotic cell cycle"/>
    <property type="evidence" value="ECO:0007669"/>
    <property type="project" value="TreeGrafter"/>
</dbReference>
<dbReference type="PANTHER" id="PTHR19302:SF14">
    <property type="entry name" value="GAMMA-TUBULIN COMPLEX COMPONENT 3"/>
    <property type="match status" value="1"/>
</dbReference>
<comment type="subcellular location">
    <subcellularLocation>
        <location evidence="1">Cytoplasm</location>
        <location evidence="1">Cytoskeleton</location>
    </subcellularLocation>
</comment>
<dbReference type="GO" id="GO:0031122">
    <property type="term" value="P:cytoplasmic microtubule organization"/>
    <property type="evidence" value="ECO:0007669"/>
    <property type="project" value="TreeGrafter"/>
</dbReference>
<accession>A0A8S3T225</accession>
<dbReference type="GO" id="GO:0051011">
    <property type="term" value="F:microtubule minus-end binding"/>
    <property type="evidence" value="ECO:0007669"/>
    <property type="project" value="TreeGrafter"/>
</dbReference>
<feature type="region of interest" description="Disordered" evidence="6">
    <location>
        <begin position="173"/>
        <end position="227"/>
    </location>
</feature>
<keyword evidence="3" id="KW-0963">Cytoplasm</keyword>
<evidence type="ECO:0000256" key="3">
    <source>
        <dbReference type="ARBA" id="ARBA00022490"/>
    </source>
</evidence>
<dbReference type="Proteomes" id="UP000683360">
    <property type="component" value="Unassembled WGS sequence"/>
</dbReference>
<feature type="domain" description="Gamma tubulin complex component C-terminal" evidence="7">
    <location>
        <begin position="580"/>
        <end position="911"/>
    </location>
</feature>
<sequence>MSKNHLNKFEMKVSHQTRCERLIPEKGRERYYKNKIPYKTAKGRGTNETETLLLQKLCCKITGLPEDVILPVLQHALRIVGSKVDPLVENDEIQVAERIKRRLVRRGRESDAAVFSDLHRKLQSQGVLRNRWSILHLLLSLADSAPKSDNATSRSGLGSSVFGVGLPSHATSTPFNPALRHLQHPTPGSRDVTSLQSMTHSSGSSGISSIRSDINSNDPTPVPQSFLPVTTFTHVDQDRNSRSTGMRLASTLTDRGTESSLMPRGARTVIESGIPINRGDNTSYELPESELIKDIVYTFQGIDGKWIKFDPSKDAYRIDSQAGIPKAVRQLVGKLAECGWLFKKIKNYVETKTVDKTFGLVGQSFCASLHQELTEYYRLIAVLESQLHQELDQGIGLGFTGLSLRQLFVWTFDPLHRLKTLATVVDGCKGKKGGALSSSVYSYMLHGDPFIASLIKHILTMVAQPIYCTLVRWIYDGELEDTHDEFFVASDPTVKNDRLWHDKYTRRILLTGKSINYLRQVCKDTAPIKGREKSIEIDRNNAYVMFMQDTTTEFQNIIDEAYKDTSLHLLDVLHEKYKFLDHLKAMRRYLLLGQGDFIRHLMDLLEEDLAKPAGNLYLHNLTGILETAIRATNAQFDDSDILKRLDVRLLEVSPGDTGWDVFSLDYHVDGPIRTVFTPECIIMYLRVFNFLWRAKRMEYILAMIWKNQISNARMLRAIPELTGILHQCHVLAAEMVHFIQQVQYYINFEVLECTWDELLTKVKEAEDLDYIIAAHQKFLDTVTARCLLDEQSREILTQLRTIFDLVIEFQAAQDNFYSEATQELDVRRCYGHRRERRSKEGNWEVTDEEEEDEQLRRISFLKQIIPSTRARLTVLSQSYQDMVRQFLVMVTTHQDASLRFLSFRLDFNEHYKSKEPKLQSPFMYRGLRHVT</sequence>
<dbReference type="GO" id="GO:0000930">
    <property type="term" value="C:gamma-tubulin complex"/>
    <property type="evidence" value="ECO:0007669"/>
    <property type="project" value="TreeGrafter"/>
</dbReference>
<feature type="compositionally biased region" description="Low complexity" evidence="6">
    <location>
        <begin position="201"/>
        <end position="218"/>
    </location>
</feature>
<dbReference type="GO" id="GO:0043015">
    <property type="term" value="F:gamma-tubulin binding"/>
    <property type="evidence" value="ECO:0007669"/>
    <property type="project" value="InterPro"/>
</dbReference>
<evidence type="ECO:0000256" key="2">
    <source>
        <dbReference type="ARBA" id="ARBA00010337"/>
    </source>
</evidence>
<dbReference type="InterPro" id="IPR040457">
    <property type="entry name" value="GCP_C"/>
</dbReference>
<dbReference type="GO" id="GO:0000278">
    <property type="term" value="P:mitotic cell cycle"/>
    <property type="evidence" value="ECO:0007669"/>
    <property type="project" value="TreeGrafter"/>
</dbReference>
<dbReference type="InterPro" id="IPR042241">
    <property type="entry name" value="GCP_C_sf"/>
</dbReference>
<keyword evidence="4" id="KW-0493">Microtubule</keyword>
<evidence type="ECO:0000256" key="4">
    <source>
        <dbReference type="ARBA" id="ARBA00022701"/>
    </source>
</evidence>
<dbReference type="OrthoDB" id="5860513at2759"/>
<evidence type="ECO:0000256" key="6">
    <source>
        <dbReference type="SAM" id="MobiDB-lite"/>
    </source>
</evidence>
<comment type="caution">
    <text evidence="9">The sequence shown here is derived from an EMBL/GenBank/DDBJ whole genome shotgun (WGS) entry which is preliminary data.</text>
</comment>
<keyword evidence="5" id="KW-0206">Cytoskeleton</keyword>
<dbReference type="PANTHER" id="PTHR19302">
    <property type="entry name" value="GAMMA TUBULIN COMPLEX PROTEIN"/>
    <property type="match status" value="1"/>
</dbReference>
<reference evidence="9" key="1">
    <citation type="submission" date="2021-03" db="EMBL/GenBank/DDBJ databases">
        <authorList>
            <person name="Bekaert M."/>
        </authorList>
    </citation>
    <scope>NUCLEOTIDE SEQUENCE</scope>
</reference>
<organism evidence="9 10">
    <name type="scientific">Mytilus edulis</name>
    <name type="common">Blue mussel</name>
    <dbReference type="NCBI Taxonomy" id="6550"/>
    <lineage>
        <taxon>Eukaryota</taxon>
        <taxon>Metazoa</taxon>
        <taxon>Spiralia</taxon>
        <taxon>Lophotrochozoa</taxon>
        <taxon>Mollusca</taxon>
        <taxon>Bivalvia</taxon>
        <taxon>Autobranchia</taxon>
        <taxon>Pteriomorphia</taxon>
        <taxon>Mytilida</taxon>
        <taxon>Mytiloidea</taxon>
        <taxon>Mytilidae</taxon>
        <taxon>Mytilinae</taxon>
        <taxon>Mytilus</taxon>
    </lineage>
</organism>
<keyword evidence="10" id="KW-1185">Reference proteome</keyword>
<dbReference type="Pfam" id="PF17681">
    <property type="entry name" value="GCP_N_terminal"/>
    <property type="match status" value="1"/>
</dbReference>
<dbReference type="GO" id="GO:0007020">
    <property type="term" value="P:microtubule nucleation"/>
    <property type="evidence" value="ECO:0007669"/>
    <property type="project" value="InterPro"/>
</dbReference>
<dbReference type="Gene3D" id="1.20.120.1900">
    <property type="entry name" value="Gamma-tubulin complex, C-terminal domain"/>
    <property type="match status" value="1"/>
</dbReference>
<gene>
    <name evidence="9" type="ORF">MEDL_37745</name>
</gene>
<name>A0A8S3T225_MYTED</name>
<feature type="domain" description="Gamma tubulin complex component protein N-terminal" evidence="8">
    <location>
        <begin position="292"/>
        <end position="576"/>
    </location>
</feature>
<evidence type="ECO:0000259" key="7">
    <source>
        <dbReference type="Pfam" id="PF04130"/>
    </source>
</evidence>
<dbReference type="EMBL" id="CAJPWZ010001808">
    <property type="protein sequence ID" value="CAG2224594.1"/>
    <property type="molecule type" value="Genomic_DNA"/>
</dbReference>
<evidence type="ECO:0000256" key="5">
    <source>
        <dbReference type="ARBA" id="ARBA00023212"/>
    </source>
</evidence>
<dbReference type="Pfam" id="PF04130">
    <property type="entry name" value="GCP_C_terminal"/>
    <property type="match status" value="1"/>
</dbReference>
<dbReference type="AlphaFoldDB" id="A0A8S3T225"/>
<feature type="compositionally biased region" description="Polar residues" evidence="6">
    <location>
        <begin position="191"/>
        <end position="200"/>
    </location>
</feature>
<proteinExistence type="inferred from homology"/>
<dbReference type="GO" id="GO:0000922">
    <property type="term" value="C:spindle pole"/>
    <property type="evidence" value="ECO:0007669"/>
    <property type="project" value="InterPro"/>
</dbReference>
<dbReference type="InterPro" id="IPR007259">
    <property type="entry name" value="GCP"/>
</dbReference>
<dbReference type="InterPro" id="IPR041470">
    <property type="entry name" value="GCP_N"/>
</dbReference>
<dbReference type="GO" id="GO:0051225">
    <property type="term" value="P:spindle assembly"/>
    <property type="evidence" value="ECO:0007669"/>
    <property type="project" value="TreeGrafter"/>
</dbReference>
<dbReference type="GO" id="GO:0005874">
    <property type="term" value="C:microtubule"/>
    <property type="evidence" value="ECO:0007669"/>
    <property type="project" value="UniProtKB-KW"/>
</dbReference>
<evidence type="ECO:0000259" key="8">
    <source>
        <dbReference type="Pfam" id="PF17681"/>
    </source>
</evidence>
<evidence type="ECO:0000313" key="9">
    <source>
        <dbReference type="EMBL" id="CAG2224594.1"/>
    </source>
</evidence>
<comment type="similarity">
    <text evidence="2">Belongs to the TUBGCP family.</text>
</comment>
<protein>
    <submittedName>
        <fullName evidence="9">TUBGCP3</fullName>
    </submittedName>
</protein>
<evidence type="ECO:0000313" key="10">
    <source>
        <dbReference type="Proteomes" id="UP000683360"/>
    </source>
</evidence>